<dbReference type="EMBL" id="BMXV01000001">
    <property type="protein sequence ID" value="GGY58393.1"/>
    <property type="molecule type" value="Genomic_DNA"/>
</dbReference>
<keyword evidence="2" id="KW-1185">Reference proteome</keyword>
<sequence length="437" mass="47138">MKKAWIIAGGVVVVAAVAAPWAVGMLTEQHWQSATGEFNESQPFFVIETDQYERGYLGSTASGQVYVVDPDTGERHPMGWTGDVSHGITSSTILFNFDLPDDEVFDRIFPDDKPTVKVTTSAWGSSLVELDVPAIDYTDEASGETVNVSQGFATLEVSSDGEQLDFITRWPGLVLRTAEARVSLENLNMEQQSTLLTGSLWTGDGSVTMDKLSVAVQGEPEVVLEGLEMNSSSTPVKDDKAVSATVTTTLDKVVHGGQSYGPHSLDVQLQEMDVAAWNEMLEAIETVQQLSASAGDDPQQAYEQQMQATMAVSGSIEKLMARGMTAITDLNITSPEGPVTGYLRVSHPEQPDEDRVPLMLIAQTIEGEMSVKIPVALGEQYPELGEQLMPMVMQGALVEEGDFYVMDASLNNMTVNLNGQEMPIPMPGMGGGSSMLQ</sequence>
<evidence type="ECO:0000313" key="2">
    <source>
        <dbReference type="Proteomes" id="UP000601597"/>
    </source>
</evidence>
<reference evidence="2" key="1">
    <citation type="journal article" date="2019" name="Int. J. Syst. Evol. Microbiol.">
        <title>The Global Catalogue of Microorganisms (GCM) 10K type strain sequencing project: providing services to taxonomists for standard genome sequencing and annotation.</title>
        <authorList>
            <consortium name="The Broad Institute Genomics Platform"/>
            <consortium name="The Broad Institute Genome Sequencing Center for Infectious Disease"/>
            <person name="Wu L."/>
            <person name="Ma J."/>
        </authorList>
    </citation>
    <scope>NUCLEOTIDE SEQUENCE [LARGE SCALE GENOMIC DNA]</scope>
    <source>
        <strain evidence="2">KCTC 22280</strain>
    </source>
</reference>
<dbReference type="Pfam" id="PF06097">
    <property type="entry name" value="DUF945"/>
    <property type="match status" value="1"/>
</dbReference>
<evidence type="ECO:0000313" key="1">
    <source>
        <dbReference type="EMBL" id="GGY58393.1"/>
    </source>
</evidence>
<evidence type="ECO:0008006" key="3">
    <source>
        <dbReference type="Google" id="ProtNLM"/>
    </source>
</evidence>
<dbReference type="InterPro" id="IPR010352">
    <property type="entry name" value="DUF945"/>
</dbReference>
<accession>A0ABQ3AK02</accession>
<organism evidence="1 2">
    <name type="scientific">Marinobacter zhanjiangensis</name>
    <dbReference type="NCBI Taxonomy" id="578215"/>
    <lineage>
        <taxon>Bacteria</taxon>
        <taxon>Pseudomonadati</taxon>
        <taxon>Pseudomonadota</taxon>
        <taxon>Gammaproteobacteria</taxon>
        <taxon>Pseudomonadales</taxon>
        <taxon>Marinobacteraceae</taxon>
        <taxon>Marinobacter</taxon>
    </lineage>
</organism>
<protein>
    <recommendedName>
        <fullName evidence="3">DUF945 domain-containing protein</fullName>
    </recommendedName>
</protein>
<comment type="caution">
    <text evidence="1">The sequence shown here is derived from an EMBL/GenBank/DDBJ whole genome shotgun (WGS) entry which is preliminary data.</text>
</comment>
<dbReference type="Proteomes" id="UP000601597">
    <property type="component" value="Unassembled WGS sequence"/>
</dbReference>
<dbReference type="RefSeq" id="WP_189571150.1">
    <property type="nucleotide sequence ID" value="NZ_BMXV01000001.1"/>
</dbReference>
<name>A0ABQ3AK02_9GAMM</name>
<gene>
    <name evidence="1" type="ORF">GCM10007071_00600</name>
</gene>
<proteinExistence type="predicted"/>